<comment type="caution">
    <text evidence="2">The sequence shown here is derived from an EMBL/GenBank/DDBJ whole genome shotgun (WGS) entry which is preliminary data.</text>
</comment>
<reference evidence="2" key="2">
    <citation type="submission" date="2020-09" db="EMBL/GenBank/DDBJ databases">
        <authorList>
            <person name="Sun Q."/>
            <person name="Ohkuma M."/>
        </authorList>
    </citation>
    <scope>NUCLEOTIDE SEQUENCE</scope>
    <source>
        <strain evidence="2">JCM 17820</strain>
    </source>
</reference>
<dbReference type="RefSeq" id="WP_220639365.1">
    <property type="nucleotide sequence ID" value="NZ_BMOU01000001.1"/>
</dbReference>
<dbReference type="EMBL" id="BMOU01000001">
    <property type="protein sequence ID" value="GGN84444.1"/>
    <property type="molecule type" value="Genomic_DNA"/>
</dbReference>
<dbReference type="AlphaFoldDB" id="A0A830GG37"/>
<evidence type="ECO:0000256" key="1">
    <source>
        <dbReference type="SAM" id="MobiDB-lite"/>
    </source>
</evidence>
<dbReference type="Proteomes" id="UP000605784">
    <property type="component" value="Unassembled WGS sequence"/>
</dbReference>
<sequence>MKRDTGQKLAGACYSTPDRFQQGSMQIKTRTGLQDSGTTVETTARTLGDSIASATLGTDDEGYEHHYIRSADAVVVIDGDDVDYVEYLDGRRLDEWRRYVDQERGWSSPGQLAGAILEADQRRKEGN</sequence>
<proteinExistence type="predicted"/>
<organism evidence="2 3">
    <name type="scientific">Haloarcula pellucida</name>
    <dbReference type="NCBI Taxonomy" id="1427151"/>
    <lineage>
        <taxon>Archaea</taxon>
        <taxon>Methanobacteriati</taxon>
        <taxon>Methanobacteriota</taxon>
        <taxon>Stenosarchaea group</taxon>
        <taxon>Halobacteria</taxon>
        <taxon>Halobacteriales</taxon>
        <taxon>Haloarculaceae</taxon>
        <taxon>Haloarcula</taxon>
    </lineage>
</organism>
<accession>A0A830GG37</accession>
<evidence type="ECO:0000313" key="2">
    <source>
        <dbReference type="EMBL" id="GGN84444.1"/>
    </source>
</evidence>
<protein>
    <submittedName>
        <fullName evidence="2">Uncharacterized protein</fullName>
    </submittedName>
</protein>
<name>A0A830GG37_9EURY</name>
<reference evidence="2" key="1">
    <citation type="journal article" date="2014" name="Int. J. Syst. Evol. Microbiol.">
        <title>Complete genome sequence of Corynebacterium casei LMG S-19264T (=DSM 44701T), isolated from a smear-ripened cheese.</title>
        <authorList>
            <consortium name="US DOE Joint Genome Institute (JGI-PGF)"/>
            <person name="Walter F."/>
            <person name="Albersmeier A."/>
            <person name="Kalinowski J."/>
            <person name="Ruckert C."/>
        </authorList>
    </citation>
    <scope>NUCLEOTIDE SEQUENCE</scope>
    <source>
        <strain evidence="2">JCM 17820</strain>
    </source>
</reference>
<evidence type="ECO:0000313" key="3">
    <source>
        <dbReference type="Proteomes" id="UP000605784"/>
    </source>
</evidence>
<feature type="region of interest" description="Disordered" evidence="1">
    <location>
        <begin position="106"/>
        <end position="127"/>
    </location>
</feature>
<gene>
    <name evidence="2" type="ORF">GCM10009030_00090</name>
</gene>
<keyword evidence="3" id="KW-1185">Reference proteome</keyword>